<dbReference type="Proteomes" id="UP001218188">
    <property type="component" value="Unassembled WGS sequence"/>
</dbReference>
<sequence length="73" mass="8465">TRSSEYWFGGGDIILQVESTQFRLFKSILSKHSSVFRDMFTIPLPAKTARWSFFLAIRRKTGCFSSECYFPGE</sequence>
<name>A0AAD6X5V3_9AGAR</name>
<reference evidence="2" key="1">
    <citation type="submission" date="2023-03" db="EMBL/GenBank/DDBJ databases">
        <title>Massive genome expansion in bonnet fungi (Mycena s.s.) driven by repeated elements and novel gene families across ecological guilds.</title>
        <authorList>
            <consortium name="Lawrence Berkeley National Laboratory"/>
            <person name="Harder C.B."/>
            <person name="Miyauchi S."/>
            <person name="Viragh M."/>
            <person name="Kuo A."/>
            <person name="Thoen E."/>
            <person name="Andreopoulos B."/>
            <person name="Lu D."/>
            <person name="Skrede I."/>
            <person name="Drula E."/>
            <person name="Henrissat B."/>
            <person name="Morin E."/>
            <person name="Kohler A."/>
            <person name="Barry K."/>
            <person name="LaButti K."/>
            <person name="Morin E."/>
            <person name="Salamov A."/>
            <person name="Lipzen A."/>
            <person name="Mereny Z."/>
            <person name="Hegedus B."/>
            <person name="Baldrian P."/>
            <person name="Stursova M."/>
            <person name="Weitz H."/>
            <person name="Taylor A."/>
            <person name="Grigoriev I.V."/>
            <person name="Nagy L.G."/>
            <person name="Martin F."/>
            <person name="Kauserud H."/>
        </authorList>
    </citation>
    <scope>NUCLEOTIDE SEQUENCE</scope>
    <source>
        <strain evidence="2">CBHHK200</strain>
    </source>
</reference>
<dbReference type="AlphaFoldDB" id="A0AAD6X5V3"/>
<protein>
    <recommendedName>
        <fullName evidence="1">BTB domain-containing protein</fullName>
    </recommendedName>
</protein>
<organism evidence="2 3">
    <name type="scientific">Mycena alexandri</name>
    <dbReference type="NCBI Taxonomy" id="1745969"/>
    <lineage>
        <taxon>Eukaryota</taxon>
        <taxon>Fungi</taxon>
        <taxon>Dikarya</taxon>
        <taxon>Basidiomycota</taxon>
        <taxon>Agaricomycotina</taxon>
        <taxon>Agaricomycetes</taxon>
        <taxon>Agaricomycetidae</taxon>
        <taxon>Agaricales</taxon>
        <taxon>Marasmiineae</taxon>
        <taxon>Mycenaceae</taxon>
        <taxon>Mycena</taxon>
    </lineage>
</organism>
<feature type="domain" description="BTB" evidence="1">
    <location>
        <begin position="11"/>
        <end position="41"/>
    </location>
</feature>
<comment type="caution">
    <text evidence="2">The sequence shown here is derived from an EMBL/GenBank/DDBJ whole genome shotgun (WGS) entry which is preliminary data.</text>
</comment>
<keyword evidence="3" id="KW-1185">Reference proteome</keyword>
<dbReference type="Pfam" id="PF00651">
    <property type="entry name" value="BTB"/>
    <property type="match status" value="1"/>
</dbReference>
<gene>
    <name evidence="2" type="ORF">C8F04DRAFT_952250</name>
</gene>
<dbReference type="InterPro" id="IPR011333">
    <property type="entry name" value="SKP1/BTB/POZ_sf"/>
</dbReference>
<feature type="non-terminal residue" evidence="2">
    <location>
        <position position="1"/>
    </location>
</feature>
<dbReference type="Gene3D" id="3.30.710.10">
    <property type="entry name" value="Potassium Channel Kv1.1, Chain A"/>
    <property type="match status" value="1"/>
</dbReference>
<dbReference type="PROSITE" id="PS50097">
    <property type="entry name" value="BTB"/>
    <property type="match status" value="1"/>
</dbReference>
<dbReference type="EMBL" id="JARJCM010000035">
    <property type="protein sequence ID" value="KAJ7037762.1"/>
    <property type="molecule type" value="Genomic_DNA"/>
</dbReference>
<dbReference type="SUPFAM" id="SSF54695">
    <property type="entry name" value="POZ domain"/>
    <property type="match status" value="1"/>
</dbReference>
<dbReference type="InterPro" id="IPR000210">
    <property type="entry name" value="BTB/POZ_dom"/>
</dbReference>
<accession>A0AAD6X5V3</accession>
<evidence type="ECO:0000259" key="1">
    <source>
        <dbReference type="PROSITE" id="PS50097"/>
    </source>
</evidence>
<evidence type="ECO:0000313" key="3">
    <source>
        <dbReference type="Proteomes" id="UP001218188"/>
    </source>
</evidence>
<evidence type="ECO:0000313" key="2">
    <source>
        <dbReference type="EMBL" id="KAJ7037762.1"/>
    </source>
</evidence>
<proteinExistence type="predicted"/>
<dbReference type="CDD" id="cd18186">
    <property type="entry name" value="BTB_POZ_ZBTB_KLHL-like"/>
    <property type="match status" value="1"/>
</dbReference>